<dbReference type="InterPro" id="IPR000891">
    <property type="entry name" value="PYR_CT"/>
</dbReference>
<comment type="similarity">
    <text evidence="1">Belongs to the HMG-CoA lyase family.</text>
</comment>
<accession>A0A841JQN6</accession>
<dbReference type="OrthoDB" id="9784013at2"/>
<evidence type="ECO:0000256" key="3">
    <source>
        <dbReference type="ARBA" id="ARBA00023239"/>
    </source>
</evidence>
<dbReference type="GO" id="GO:0046951">
    <property type="term" value="P:ketone body biosynthetic process"/>
    <property type="evidence" value="ECO:0007669"/>
    <property type="project" value="TreeGrafter"/>
</dbReference>
<dbReference type="Gene3D" id="3.20.20.70">
    <property type="entry name" value="Aldolase class I"/>
    <property type="match status" value="1"/>
</dbReference>
<feature type="domain" description="Pyruvate carboxyltransferase" evidence="4">
    <location>
        <begin position="4"/>
        <end position="270"/>
    </location>
</feature>
<evidence type="ECO:0000256" key="2">
    <source>
        <dbReference type="ARBA" id="ARBA00022723"/>
    </source>
</evidence>
<evidence type="ECO:0000313" key="5">
    <source>
        <dbReference type="EMBL" id="MBB6142735.1"/>
    </source>
</evidence>
<dbReference type="InterPro" id="IPR013785">
    <property type="entry name" value="Aldolase_TIM"/>
</dbReference>
<keyword evidence="6" id="KW-1185">Reference proteome</keyword>
<dbReference type="AlphaFoldDB" id="A0A841JQN6"/>
<dbReference type="Proteomes" id="UP000538666">
    <property type="component" value="Unassembled WGS sequence"/>
</dbReference>
<keyword evidence="2" id="KW-0479">Metal-binding</keyword>
<dbReference type="EC" id="4.1.3.4" evidence="5"/>
<dbReference type="InterPro" id="IPR043594">
    <property type="entry name" value="HMGL"/>
</dbReference>
<sequence length="291" mass="30662">MSNRVKIIECPRDAWQGLPRPIPVEIKADYLRLLFAAGFKHVDAVSFVSAAAVPQMADSEQVLAFAQPDYDVEIIGIVVNRKGAERAIATGAVTTLGFPYSLSPEFLRRNQNQTPEESVEILDAVGEAAYKAGLGVVAYISMAFGNPYGDPWSVEEVIAACDLLIDSGIEQISLADTVGLASPEAVETLVAAVLPTLQEGVELGVHLHAQPETAAAKVAASYRAGCRRFDMALAGIGGCPFAQDALVGNVATEIALAELARLGAELPTLQPLDSLITASKGIQQKFGGSTQ</sequence>
<gene>
    <name evidence="5" type="ORF">HNQ77_000673</name>
</gene>
<dbReference type="GO" id="GO:0046872">
    <property type="term" value="F:metal ion binding"/>
    <property type="evidence" value="ECO:0007669"/>
    <property type="project" value="UniProtKB-KW"/>
</dbReference>
<evidence type="ECO:0000259" key="4">
    <source>
        <dbReference type="PROSITE" id="PS50991"/>
    </source>
</evidence>
<evidence type="ECO:0000256" key="1">
    <source>
        <dbReference type="ARBA" id="ARBA00009405"/>
    </source>
</evidence>
<dbReference type="GO" id="GO:0006552">
    <property type="term" value="P:L-leucine catabolic process"/>
    <property type="evidence" value="ECO:0007669"/>
    <property type="project" value="TreeGrafter"/>
</dbReference>
<organism evidence="5 6">
    <name type="scientific">Silvibacterium bohemicum</name>
    <dbReference type="NCBI Taxonomy" id="1577686"/>
    <lineage>
        <taxon>Bacteria</taxon>
        <taxon>Pseudomonadati</taxon>
        <taxon>Acidobacteriota</taxon>
        <taxon>Terriglobia</taxon>
        <taxon>Terriglobales</taxon>
        <taxon>Acidobacteriaceae</taxon>
        <taxon>Silvibacterium</taxon>
    </lineage>
</organism>
<proteinExistence type="inferred from homology"/>
<dbReference type="RefSeq" id="WP_050057926.1">
    <property type="nucleotide sequence ID" value="NZ_JACHEK010000001.1"/>
</dbReference>
<dbReference type="Pfam" id="PF00682">
    <property type="entry name" value="HMGL-like"/>
    <property type="match status" value="1"/>
</dbReference>
<dbReference type="EMBL" id="JACHEK010000001">
    <property type="protein sequence ID" value="MBB6142735.1"/>
    <property type="molecule type" value="Genomic_DNA"/>
</dbReference>
<comment type="caution">
    <text evidence="5">The sequence shown here is derived from an EMBL/GenBank/DDBJ whole genome shotgun (WGS) entry which is preliminary data.</text>
</comment>
<dbReference type="PROSITE" id="PS50991">
    <property type="entry name" value="PYR_CT"/>
    <property type="match status" value="1"/>
</dbReference>
<dbReference type="PANTHER" id="PTHR42738">
    <property type="entry name" value="HYDROXYMETHYLGLUTARYL-COA LYASE"/>
    <property type="match status" value="1"/>
</dbReference>
<keyword evidence="3 5" id="KW-0456">Lyase</keyword>
<dbReference type="GO" id="GO:0004419">
    <property type="term" value="F:hydroxymethylglutaryl-CoA lyase activity"/>
    <property type="evidence" value="ECO:0007669"/>
    <property type="project" value="UniProtKB-EC"/>
</dbReference>
<name>A0A841JQN6_9BACT</name>
<protein>
    <submittedName>
        <fullName evidence="5">Hydroxymethylglutaryl-CoA lyase</fullName>
        <ecNumber evidence="5">4.1.3.4</ecNumber>
    </submittedName>
</protein>
<dbReference type="PANTHER" id="PTHR42738:SF7">
    <property type="entry name" value="HYDROXYMETHYLGLUTARYL-COA LYASE"/>
    <property type="match status" value="1"/>
</dbReference>
<evidence type="ECO:0000313" key="6">
    <source>
        <dbReference type="Proteomes" id="UP000538666"/>
    </source>
</evidence>
<dbReference type="CDD" id="cd07938">
    <property type="entry name" value="DRE_TIM_HMGL"/>
    <property type="match status" value="1"/>
</dbReference>
<dbReference type="SUPFAM" id="SSF51569">
    <property type="entry name" value="Aldolase"/>
    <property type="match status" value="1"/>
</dbReference>
<reference evidence="5 6" key="1">
    <citation type="submission" date="2020-08" db="EMBL/GenBank/DDBJ databases">
        <title>Genomic Encyclopedia of Type Strains, Phase IV (KMG-IV): sequencing the most valuable type-strain genomes for metagenomic binning, comparative biology and taxonomic classification.</title>
        <authorList>
            <person name="Goeker M."/>
        </authorList>
    </citation>
    <scope>NUCLEOTIDE SEQUENCE [LARGE SCALE GENOMIC DNA]</scope>
    <source>
        <strain evidence="5 6">DSM 103733</strain>
    </source>
</reference>